<dbReference type="InterPro" id="IPR012312">
    <property type="entry name" value="Hemerythrin-like"/>
</dbReference>
<dbReference type="Pfam" id="PF01814">
    <property type="entry name" value="Hemerythrin"/>
    <property type="match status" value="1"/>
</dbReference>
<comment type="caution">
    <text evidence="2">The sequence shown here is derived from an EMBL/GenBank/DDBJ whole genome shotgun (WGS) entry which is preliminary data.</text>
</comment>
<proteinExistence type="predicted"/>
<evidence type="ECO:0000259" key="1">
    <source>
        <dbReference type="Pfam" id="PF01814"/>
    </source>
</evidence>
<reference evidence="2 3" key="1">
    <citation type="submission" date="2024-09" db="EMBL/GenBank/DDBJ databases">
        <authorList>
            <person name="Sun Q."/>
            <person name="Mori K."/>
        </authorList>
    </citation>
    <scope>NUCLEOTIDE SEQUENCE [LARGE SCALE GENOMIC DNA]</scope>
    <source>
        <strain evidence="2 3">CCM 3426</strain>
    </source>
</reference>
<organism evidence="2 3">
    <name type="scientific">Nonomuraea spiralis</name>
    <dbReference type="NCBI Taxonomy" id="46182"/>
    <lineage>
        <taxon>Bacteria</taxon>
        <taxon>Bacillati</taxon>
        <taxon>Actinomycetota</taxon>
        <taxon>Actinomycetes</taxon>
        <taxon>Streptosporangiales</taxon>
        <taxon>Streptosporangiaceae</taxon>
        <taxon>Nonomuraea</taxon>
    </lineage>
</organism>
<feature type="domain" description="Hemerythrin-like" evidence="1">
    <location>
        <begin position="5"/>
        <end position="94"/>
    </location>
</feature>
<dbReference type="Gene3D" id="1.20.120.520">
    <property type="entry name" value="nmb1532 protein domain like"/>
    <property type="match status" value="1"/>
</dbReference>
<sequence>MRTHCLTFCSALTTHHTGEDDTAFPVLAAEFPDLRPVLEELRRDHVQVAALMRSLETLLSDDSPPDRDVRTELDTLSALLESHFTYEEKRIATALDSLPPSTWTTPTFLNP</sequence>
<accession>A0ABV5I7Q5</accession>
<protein>
    <submittedName>
        <fullName evidence="2">Hemerythrin domain-containing protein</fullName>
    </submittedName>
</protein>
<evidence type="ECO:0000313" key="2">
    <source>
        <dbReference type="EMBL" id="MFB9200543.1"/>
    </source>
</evidence>
<gene>
    <name evidence="2" type="ORF">ACFFV7_05010</name>
</gene>
<dbReference type="EMBL" id="JBHMEI010000002">
    <property type="protein sequence ID" value="MFB9200543.1"/>
    <property type="molecule type" value="Genomic_DNA"/>
</dbReference>
<dbReference type="Proteomes" id="UP001589647">
    <property type="component" value="Unassembled WGS sequence"/>
</dbReference>
<evidence type="ECO:0000313" key="3">
    <source>
        <dbReference type="Proteomes" id="UP001589647"/>
    </source>
</evidence>
<name>A0ABV5I7Q5_9ACTN</name>
<keyword evidence="3" id="KW-1185">Reference proteome</keyword>
<dbReference type="RefSeq" id="WP_268246098.1">
    <property type="nucleotide sequence ID" value="NZ_JBHMEI010000002.1"/>
</dbReference>